<feature type="transmembrane region" description="Helical" evidence="7">
    <location>
        <begin position="189"/>
        <end position="208"/>
    </location>
</feature>
<keyword evidence="4 7" id="KW-1133">Transmembrane helix</keyword>
<keyword evidence="6 7" id="KW-0012">Acyltransferase</keyword>
<keyword evidence="2 7" id="KW-0808">Transferase</keyword>
<comment type="similarity">
    <text evidence="7">Belongs to the DHHC palmitoyltransferase family.</text>
</comment>
<proteinExistence type="inferred from homology"/>
<evidence type="ECO:0000256" key="3">
    <source>
        <dbReference type="ARBA" id="ARBA00022692"/>
    </source>
</evidence>
<dbReference type="InterPro" id="IPR039859">
    <property type="entry name" value="PFA4/ZDH16/20/ERF2-like"/>
</dbReference>
<evidence type="ECO:0000259" key="9">
    <source>
        <dbReference type="Pfam" id="PF01529"/>
    </source>
</evidence>
<comment type="subcellular location">
    <subcellularLocation>
        <location evidence="1">Membrane</location>
        <topology evidence="1">Multi-pass membrane protein</topology>
    </subcellularLocation>
</comment>
<feature type="domain" description="Palmitoyltransferase DHHC" evidence="9">
    <location>
        <begin position="140"/>
        <end position="265"/>
    </location>
</feature>
<reference evidence="10" key="1">
    <citation type="submission" date="2023-10" db="EMBL/GenBank/DDBJ databases">
        <authorList>
            <person name="Chen Y."/>
            <person name="Shah S."/>
            <person name="Dougan E. K."/>
            <person name="Thang M."/>
            <person name="Chan C."/>
        </authorList>
    </citation>
    <scope>NUCLEOTIDE SEQUENCE [LARGE SCALE GENOMIC DNA]</scope>
</reference>
<dbReference type="InterPro" id="IPR001594">
    <property type="entry name" value="Palmitoyltrfase_DHHC"/>
</dbReference>
<dbReference type="PROSITE" id="PS50216">
    <property type="entry name" value="DHHC"/>
    <property type="match status" value="1"/>
</dbReference>
<comment type="catalytic activity">
    <reaction evidence="7">
        <text>L-cysteinyl-[protein] + hexadecanoyl-CoA = S-hexadecanoyl-L-cysteinyl-[protein] + CoA</text>
        <dbReference type="Rhea" id="RHEA:36683"/>
        <dbReference type="Rhea" id="RHEA-COMP:10131"/>
        <dbReference type="Rhea" id="RHEA-COMP:11032"/>
        <dbReference type="ChEBI" id="CHEBI:29950"/>
        <dbReference type="ChEBI" id="CHEBI:57287"/>
        <dbReference type="ChEBI" id="CHEBI:57379"/>
        <dbReference type="ChEBI" id="CHEBI:74151"/>
        <dbReference type="EC" id="2.3.1.225"/>
    </reaction>
</comment>
<feature type="region of interest" description="Disordered" evidence="8">
    <location>
        <begin position="1"/>
        <end position="29"/>
    </location>
</feature>
<feature type="compositionally biased region" description="Basic and acidic residues" evidence="8">
    <location>
        <begin position="16"/>
        <end position="29"/>
    </location>
</feature>
<evidence type="ECO:0000256" key="5">
    <source>
        <dbReference type="ARBA" id="ARBA00023136"/>
    </source>
</evidence>
<organism evidence="10 11">
    <name type="scientific">Prorocentrum cordatum</name>
    <dbReference type="NCBI Taxonomy" id="2364126"/>
    <lineage>
        <taxon>Eukaryota</taxon>
        <taxon>Sar</taxon>
        <taxon>Alveolata</taxon>
        <taxon>Dinophyceae</taxon>
        <taxon>Prorocentrales</taxon>
        <taxon>Prorocentraceae</taxon>
        <taxon>Prorocentrum</taxon>
    </lineage>
</organism>
<comment type="domain">
    <text evidence="7">The DHHC domain is required for palmitoyltransferase activity.</text>
</comment>
<evidence type="ECO:0000256" key="1">
    <source>
        <dbReference type="ARBA" id="ARBA00004141"/>
    </source>
</evidence>
<evidence type="ECO:0000313" key="10">
    <source>
        <dbReference type="EMBL" id="CAK0838910.1"/>
    </source>
</evidence>
<keyword evidence="11" id="KW-1185">Reference proteome</keyword>
<keyword evidence="5 7" id="KW-0472">Membrane</keyword>
<dbReference type="Pfam" id="PF01529">
    <property type="entry name" value="DHHC"/>
    <property type="match status" value="1"/>
</dbReference>
<dbReference type="Proteomes" id="UP001189429">
    <property type="component" value="Unassembled WGS sequence"/>
</dbReference>
<evidence type="ECO:0000256" key="8">
    <source>
        <dbReference type="SAM" id="MobiDB-lite"/>
    </source>
</evidence>
<protein>
    <recommendedName>
        <fullName evidence="7">Palmitoyltransferase</fullName>
        <ecNumber evidence="7">2.3.1.225</ecNumber>
    </recommendedName>
</protein>
<name>A0ABN9T1U0_9DINO</name>
<evidence type="ECO:0000313" key="11">
    <source>
        <dbReference type="Proteomes" id="UP001189429"/>
    </source>
</evidence>
<feature type="transmembrane region" description="Helical" evidence="7">
    <location>
        <begin position="228"/>
        <end position="252"/>
    </location>
</feature>
<feature type="transmembrane region" description="Helical" evidence="7">
    <location>
        <begin position="87"/>
        <end position="105"/>
    </location>
</feature>
<evidence type="ECO:0000256" key="2">
    <source>
        <dbReference type="ARBA" id="ARBA00022679"/>
    </source>
</evidence>
<evidence type="ECO:0000256" key="6">
    <source>
        <dbReference type="ARBA" id="ARBA00023315"/>
    </source>
</evidence>
<evidence type="ECO:0000256" key="7">
    <source>
        <dbReference type="RuleBase" id="RU079119"/>
    </source>
</evidence>
<gene>
    <name evidence="10" type="ORF">PCOR1329_LOCUS34745</name>
</gene>
<feature type="compositionally biased region" description="Gly residues" evidence="8">
    <location>
        <begin position="349"/>
        <end position="359"/>
    </location>
</feature>
<evidence type="ECO:0000256" key="4">
    <source>
        <dbReference type="ARBA" id="ARBA00022989"/>
    </source>
</evidence>
<keyword evidence="3 7" id="KW-0812">Transmembrane</keyword>
<dbReference type="EC" id="2.3.1.225" evidence="7"/>
<dbReference type="EMBL" id="CAUYUJ010014256">
    <property type="protein sequence ID" value="CAK0838910.1"/>
    <property type="molecule type" value="Genomic_DNA"/>
</dbReference>
<dbReference type="PANTHER" id="PTHR12246">
    <property type="entry name" value="PALMITOYLTRANSFERASE ZDHHC16"/>
    <property type="match status" value="1"/>
</dbReference>
<comment type="caution">
    <text evidence="10">The sequence shown here is derived from an EMBL/GenBank/DDBJ whole genome shotgun (WGS) entry which is preliminary data.</text>
</comment>
<accession>A0ABN9T1U0</accession>
<sequence length="367" mass="41441">MFSTGPAAGQGLRDAQQPEKPPKRPRFGEPQKFLPVAFAASTIAGLYLTYMSHHIAPLLLTGDPGAQYGMQAEEDLLARRRGRWQCLWFHVLTALLVACYVRSVLVHPGEIPDNDSQWEYGQDGRSGFDFSQVTQEVKKTGERRHCKWCGKYKPDRCHHCRVCKTCILKMDHHCPWIYNCVGMKNYKHFFLLLLYTVLDTQLILWTMAESVKRCIDEPSTPFVTMFTTFFGWTLNLFLTVLLTAFFGFHIWLMLKAMTTIEFCEKSGAKDSNRRYASSVYDLGLSGNVRAVLGDNVLLWLLPCGGKQGDGLHFVSDESRLSRDIATGKGIRRKGHQTAQRAQRQDEGGGSHYFYGGGSPYGSPQAPH</sequence>
<feature type="region of interest" description="Disordered" evidence="8">
    <location>
        <begin position="330"/>
        <end position="367"/>
    </location>
</feature>
<feature type="transmembrane region" description="Helical" evidence="7">
    <location>
        <begin position="33"/>
        <end position="50"/>
    </location>
</feature>